<organism evidence="1 2">
    <name type="scientific">Smallanthus sonchifolius</name>
    <dbReference type="NCBI Taxonomy" id="185202"/>
    <lineage>
        <taxon>Eukaryota</taxon>
        <taxon>Viridiplantae</taxon>
        <taxon>Streptophyta</taxon>
        <taxon>Embryophyta</taxon>
        <taxon>Tracheophyta</taxon>
        <taxon>Spermatophyta</taxon>
        <taxon>Magnoliopsida</taxon>
        <taxon>eudicotyledons</taxon>
        <taxon>Gunneridae</taxon>
        <taxon>Pentapetalae</taxon>
        <taxon>asterids</taxon>
        <taxon>campanulids</taxon>
        <taxon>Asterales</taxon>
        <taxon>Asteraceae</taxon>
        <taxon>Asteroideae</taxon>
        <taxon>Heliantheae alliance</taxon>
        <taxon>Millerieae</taxon>
        <taxon>Smallanthus</taxon>
    </lineage>
</organism>
<evidence type="ECO:0000313" key="1">
    <source>
        <dbReference type="EMBL" id="KAI3806952.1"/>
    </source>
</evidence>
<reference evidence="1 2" key="2">
    <citation type="journal article" date="2022" name="Mol. Ecol. Resour.">
        <title>The genomes of chicory, endive, great burdock and yacon provide insights into Asteraceae paleo-polyploidization history and plant inulin production.</title>
        <authorList>
            <person name="Fan W."/>
            <person name="Wang S."/>
            <person name="Wang H."/>
            <person name="Wang A."/>
            <person name="Jiang F."/>
            <person name="Liu H."/>
            <person name="Zhao H."/>
            <person name="Xu D."/>
            <person name="Zhang Y."/>
        </authorList>
    </citation>
    <scope>NUCLEOTIDE SEQUENCE [LARGE SCALE GENOMIC DNA]</scope>
    <source>
        <strain evidence="2">cv. Yunnan</strain>
        <tissue evidence="1">Leaves</tissue>
    </source>
</reference>
<sequence length="122" mass="14697">MWMRRCLGIDVRNGELFRTYTWREKSLEWGKRSAFMRFLKVKDPTQLVQNLSSMWIDSYHLFTNEARFDKKDTPRPRKYRSKPVLEKVTHVKEKELASVMMQDQYVPNAMHVTVPFAAHYCH</sequence>
<dbReference type="Proteomes" id="UP001056120">
    <property type="component" value="Linkage Group LG08"/>
</dbReference>
<comment type="caution">
    <text evidence="1">The sequence shown here is derived from an EMBL/GenBank/DDBJ whole genome shotgun (WGS) entry which is preliminary data.</text>
</comment>
<evidence type="ECO:0000313" key="2">
    <source>
        <dbReference type="Proteomes" id="UP001056120"/>
    </source>
</evidence>
<protein>
    <submittedName>
        <fullName evidence="1">Uncharacterized protein</fullName>
    </submittedName>
</protein>
<gene>
    <name evidence="1" type="ORF">L1987_22871</name>
</gene>
<reference evidence="2" key="1">
    <citation type="journal article" date="2022" name="Mol. Ecol. Resour.">
        <title>The genomes of chicory, endive, great burdock and yacon provide insights into Asteraceae palaeo-polyploidization history and plant inulin production.</title>
        <authorList>
            <person name="Fan W."/>
            <person name="Wang S."/>
            <person name="Wang H."/>
            <person name="Wang A."/>
            <person name="Jiang F."/>
            <person name="Liu H."/>
            <person name="Zhao H."/>
            <person name="Xu D."/>
            <person name="Zhang Y."/>
        </authorList>
    </citation>
    <scope>NUCLEOTIDE SEQUENCE [LARGE SCALE GENOMIC DNA]</scope>
    <source>
        <strain evidence="2">cv. Yunnan</strain>
    </source>
</reference>
<dbReference type="EMBL" id="CM042025">
    <property type="protein sequence ID" value="KAI3806952.1"/>
    <property type="molecule type" value="Genomic_DNA"/>
</dbReference>
<accession>A0ACB9IIQ3</accession>
<keyword evidence="2" id="KW-1185">Reference proteome</keyword>
<name>A0ACB9IIQ3_9ASTR</name>
<proteinExistence type="predicted"/>